<gene>
    <name evidence="7" type="ORF">PENTCL1PPCAC_2253</name>
</gene>
<keyword evidence="4" id="KW-0539">Nucleus</keyword>
<dbReference type="GO" id="GO:0000727">
    <property type="term" value="P:double-strand break repair via break-induced replication"/>
    <property type="evidence" value="ECO:0007669"/>
    <property type="project" value="TreeGrafter"/>
</dbReference>
<sequence length="588" mass="67674">KMLIREPFRQNFYDAVRKKHVVLIVANDIDALCASTILMHLFSCDDVSCSVVPIASWSCMERTLEEHLQRTSNFVLINCGGSREATKLPLPPHSTIFIIDSRRPIDVDNVYHNDQIRVVAMGKEVDDELKIPPFEAIYLEESEEEDEDEEDEGERDETDENVSDRRRKGMENMEKRVLKSEERKRWERKRGDLLWEYYENSWVSTASSVLMLNVAAELSRATAELVWITSIALSSQLTDGDISMDGYTLACLDHMKPYLGKYAPRGQAKADDLLRIKFEKELPLALYHNWSLFQAMKVNPLFACKTKNWNQRGEHEMKHLLANIGLTLNECRQKFTTMTLERRVEVVGLLEKAMDCKFVSFFVHLGFTERVSACDVGRSLSTWMGSARIDVSSSSIHITSPSSHPISCTLADRFEDCRSLLRYVERRKRLINQLNCCMILIKSELEGIWQHVSTAINQCEILPNGHFYLFSTNRPRDSSILSRPSLFGFTNFLYSAFACSKKGRNQRPLVVIFPSEEEGWLIVLGVMPLATIYADHHLKSFMGRSFEQLSKSTRINMRREFFDSNIVLLKSEDRGRFLDALQTQLESL</sequence>
<evidence type="ECO:0000256" key="5">
    <source>
        <dbReference type="ARBA" id="ARBA00023306"/>
    </source>
</evidence>
<comment type="caution">
    <text evidence="7">The sequence shown here is derived from an EMBL/GenBank/DDBJ whole genome shotgun (WGS) entry which is preliminary data.</text>
</comment>
<accession>A0AAV5SD03</accession>
<dbReference type="GO" id="GO:0006270">
    <property type="term" value="P:DNA replication initiation"/>
    <property type="evidence" value="ECO:0007669"/>
    <property type="project" value="InterPro"/>
</dbReference>
<reference evidence="7" key="1">
    <citation type="submission" date="2023-10" db="EMBL/GenBank/DDBJ databases">
        <title>Genome assembly of Pristionchus species.</title>
        <authorList>
            <person name="Yoshida K."/>
            <person name="Sommer R.J."/>
        </authorList>
    </citation>
    <scope>NUCLEOTIDE SEQUENCE</scope>
    <source>
        <strain evidence="7">RS0144</strain>
    </source>
</reference>
<feature type="non-terminal residue" evidence="7">
    <location>
        <position position="588"/>
    </location>
</feature>
<feature type="compositionally biased region" description="Acidic residues" evidence="6">
    <location>
        <begin position="140"/>
        <end position="161"/>
    </location>
</feature>
<evidence type="ECO:0000256" key="2">
    <source>
        <dbReference type="ARBA" id="ARBA00010727"/>
    </source>
</evidence>
<evidence type="ECO:0000256" key="4">
    <source>
        <dbReference type="ARBA" id="ARBA00023242"/>
    </source>
</evidence>
<feature type="region of interest" description="Disordered" evidence="6">
    <location>
        <begin position="140"/>
        <end position="169"/>
    </location>
</feature>
<dbReference type="AlphaFoldDB" id="A0AAV5SD03"/>
<feature type="non-terminal residue" evidence="7">
    <location>
        <position position="1"/>
    </location>
</feature>
<dbReference type="EMBL" id="BTSX01000001">
    <property type="protein sequence ID" value="GMS80078.1"/>
    <property type="molecule type" value="Genomic_DNA"/>
</dbReference>
<protein>
    <submittedName>
        <fullName evidence="7">Uncharacterized protein</fullName>
    </submittedName>
</protein>
<dbReference type="Pfam" id="PF02724">
    <property type="entry name" value="CDC45"/>
    <property type="match status" value="1"/>
</dbReference>
<dbReference type="InterPro" id="IPR003874">
    <property type="entry name" value="CDC45"/>
</dbReference>
<evidence type="ECO:0000256" key="1">
    <source>
        <dbReference type="ARBA" id="ARBA00004123"/>
    </source>
</evidence>
<proteinExistence type="inferred from homology"/>
<evidence type="ECO:0000256" key="6">
    <source>
        <dbReference type="SAM" id="MobiDB-lite"/>
    </source>
</evidence>
<dbReference type="PANTHER" id="PTHR10507">
    <property type="entry name" value="CDC45-RELATED PROTEIN"/>
    <property type="match status" value="1"/>
</dbReference>
<dbReference type="GO" id="GO:0003682">
    <property type="term" value="F:chromatin binding"/>
    <property type="evidence" value="ECO:0007669"/>
    <property type="project" value="TreeGrafter"/>
</dbReference>
<evidence type="ECO:0000256" key="3">
    <source>
        <dbReference type="ARBA" id="ARBA00022705"/>
    </source>
</evidence>
<dbReference type="Proteomes" id="UP001432027">
    <property type="component" value="Unassembled WGS sequence"/>
</dbReference>
<evidence type="ECO:0000313" key="7">
    <source>
        <dbReference type="EMBL" id="GMS80078.1"/>
    </source>
</evidence>
<keyword evidence="3" id="KW-0235">DNA replication</keyword>
<dbReference type="GO" id="GO:1902977">
    <property type="term" value="P:mitotic DNA replication preinitiation complex assembly"/>
    <property type="evidence" value="ECO:0007669"/>
    <property type="project" value="TreeGrafter"/>
</dbReference>
<comment type="similarity">
    <text evidence="2">Belongs to the CDC45 family.</text>
</comment>
<dbReference type="GO" id="GO:0031261">
    <property type="term" value="C:DNA replication preinitiation complex"/>
    <property type="evidence" value="ECO:0007669"/>
    <property type="project" value="TreeGrafter"/>
</dbReference>
<dbReference type="GO" id="GO:0003697">
    <property type="term" value="F:single-stranded DNA binding"/>
    <property type="evidence" value="ECO:0007669"/>
    <property type="project" value="TreeGrafter"/>
</dbReference>
<dbReference type="PANTHER" id="PTHR10507:SF0">
    <property type="entry name" value="CELL DIVISION CONTROL PROTEIN 45 HOMOLOG"/>
    <property type="match status" value="1"/>
</dbReference>
<dbReference type="GO" id="GO:0003688">
    <property type="term" value="F:DNA replication origin binding"/>
    <property type="evidence" value="ECO:0007669"/>
    <property type="project" value="TreeGrafter"/>
</dbReference>
<comment type="subcellular location">
    <subcellularLocation>
        <location evidence="1">Nucleus</location>
    </subcellularLocation>
</comment>
<organism evidence="7 8">
    <name type="scientific">Pristionchus entomophagus</name>
    <dbReference type="NCBI Taxonomy" id="358040"/>
    <lineage>
        <taxon>Eukaryota</taxon>
        <taxon>Metazoa</taxon>
        <taxon>Ecdysozoa</taxon>
        <taxon>Nematoda</taxon>
        <taxon>Chromadorea</taxon>
        <taxon>Rhabditida</taxon>
        <taxon>Rhabditina</taxon>
        <taxon>Diplogasteromorpha</taxon>
        <taxon>Diplogasteroidea</taxon>
        <taxon>Neodiplogasteridae</taxon>
        <taxon>Pristionchus</taxon>
    </lineage>
</organism>
<evidence type="ECO:0000313" key="8">
    <source>
        <dbReference type="Proteomes" id="UP001432027"/>
    </source>
</evidence>
<name>A0AAV5SD03_9BILA</name>
<keyword evidence="8" id="KW-1185">Reference proteome</keyword>
<keyword evidence="5" id="KW-0131">Cell cycle</keyword>